<dbReference type="EMBL" id="JBHRXY010000044">
    <property type="protein sequence ID" value="MFC3631803.1"/>
    <property type="molecule type" value="Genomic_DNA"/>
</dbReference>
<dbReference type="Proteomes" id="UP001595539">
    <property type="component" value="Unassembled WGS sequence"/>
</dbReference>
<dbReference type="Pfam" id="PF13343">
    <property type="entry name" value="SBP_bac_6"/>
    <property type="match status" value="1"/>
</dbReference>
<dbReference type="RefSeq" id="WP_377764191.1">
    <property type="nucleotide sequence ID" value="NZ_JBHRXY010000044.1"/>
</dbReference>
<proteinExistence type="predicted"/>
<dbReference type="PANTHER" id="PTHR30006">
    <property type="entry name" value="THIAMINE-BINDING PERIPLASMIC PROTEIN-RELATED"/>
    <property type="match status" value="1"/>
</dbReference>
<keyword evidence="1" id="KW-0732">Signal</keyword>
<evidence type="ECO:0000313" key="3">
    <source>
        <dbReference type="Proteomes" id="UP001595539"/>
    </source>
</evidence>
<accession>A0ABV7UA15</accession>
<dbReference type="Gene3D" id="3.40.190.10">
    <property type="entry name" value="Periplasmic binding protein-like II"/>
    <property type="match status" value="2"/>
</dbReference>
<name>A0ABV7UA15_9RHOB</name>
<protein>
    <submittedName>
        <fullName evidence="2">PotD/PotF family extracellular solute-binding protein</fullName>
    </submittedName>
</protein>
<evidence type="ECO:0000256" key="1">
    <source>
        <dbReference type="ARBA" id="ARBA00022729"/>
    </source>
</evidence>
<evidence type="ECO:0000313" key="2">
    <source>
        <dbReference type="EMBL" id="MFC3631803.1"/>
    </source>
</evidence>
<sequence length="348" mass="37199">MDLDRRSMLGMFGSGIVLAASGALPTLAQGSRELVIVTYPGALSGPHRWLADQIEAKHPGLRIRLVPSDSQDIVAQIKAAQGYVPYDAGPNDEPPHLIGLSEGYLAARDDRQIPNLANALPDFVAKSQGAGVPATYSLVGLAVNTNVVSELPQTWADLWAPRFAGQVGIARTSSNLGLATLVQAAKTFGGSEDDLEIGWQKLKELQPRAARSPAALTQMLEREEIAIAPLWNNNTAGLAQMGLPISFVKPADGPVAILSFFSGFANSAHPELVAEWLNGILSKEYQSHAAGAPYYFGPTVTGVEVPPEAAPFTPNSAEEIAALQTIDWTRIVPQRSELVDRFDRDFSV</sequence>
<keyword evidence="3" id="KW-1185">Reference proteome</keyword>
<comment type="caution">
    <text evidence="2">The sequence shown here is derived from an EMBL/GenBank/DDBJ whole genome shotgun (WGS) entry which is preliminary data.</text>
</comment>
<dbReference type="PANTHER" id="PTHR30006:SF2">
    <property type="entry name" value="ABC TRANSPORTER SUBSTRATE-BINDING PROTEIN"/>
    <property type="match status" value="1"/>
</dbReference>
<organism evidence="2 3">
    <name type="scientific">Paracoccus angustae</name>
    <dbReference type="NCBI Taxonomy" id="1671480"/>
    <lineage>
        <taxon>Bacteria</taxon>
        <taxon>Pseudomonadati</taxon>
        <taxon>Pseudomonadota</taxon>
        <taxon>Alphaproteobacteria</taxon>
        <taxon>Rhodobacterales</taxon>
        <taxon>Paracoccaceae</taxon>
        <taxon>Paracoccus</taxon>
    </lineage>
</organism>
<gene>
    <name evidence="2" type="ORF">ACFOM8_20480</name>
</gene>
<dbReference type="SUPFAM" id="SSF53850">
    <property type="entry name" value="Periplasmic binding protein-like II"/>
    <property type="match status" value="1"/>
</dbReference>
<reference evidence="3" key="1">
    <citation type="journal article" date="2019" name="Int. J. Syst. Evol. Microbiol.">
        <title>The Global Catalogue of Microorganisms (GCM) 10K type strain sequencing project: providing services to taxonomists for standard genome sequencing and annotation.</title>
        <authorList>
            <consortium name="The Broad Institute Genomics Platform"/>
            <consortium name="The Broad Institute Genome Sequencing Center for Infectious Disease"/>
            <person name="Wu L."/>
            <person name="Ma J."/>
        </authorList>
    </citation>
    <scope>NUCLEOTIDE SEQUENCE [LARGE SCALE GENOMIC DNA]</scope>
    <source>
        <strain evidence="3">KCTC 42473</strain>
    </source>
</reference>